<dbReference type="Gene3D" id="2.40.160.20">
    <property type="match status" value="1"/>
</dbReference>
<evidence type="ECO:0000256" key="1">
    <source>
        <dbReference type="SAM" id="SignalP"/>
    </source>
</evidence>
<comment type="caution">
    <text evidence="2">The sequence shown here is derived from an EMBL/GenBank/DDBJ whole genome shotgun (WGS) entry which is preliminary data.</text>
</comment>
<dbReference type="InterPro" id="IPR011250">
    <property type="entry name" value="OMP/PagP_B-barrel"/>
</dbReference>
<organism evidence="2 3">
    <name type="scientific">Microbulbifer okhotskensis</name>
    <dbReference type="NCBI Taxonomy" id="2926617"/>
    <lineage>
        <taxon>Bacteria</taxon>
        <taxon>Pseudomonadati</taxon>
        <taxon>Pseudomonadota</taxon>
        <taxon>Gammaproteobacteria</taxon>
        <taxon>Cellvibrionales</taxon>
        <taxon>Microbulbiferaceae</taxon>
        <taxon>Microbulbifer</taxon>
    </lineage>
</organism>
<protein>
    <recommendedName>
        <fullName evidence="4">Outer membrane protein</fullName>
    </recommendedName>
</protein>
<dbReference type="RefSeq" id="WP_252469933.1">
    <property type="nucleotide sequence ID" value="NZ_JALBWM010000063.1"/>
</dbReference>
<name>A0A9X2J5Q5_9GAMM</name>
<sequence>MSVKGITKKLFTLFLTLAALSAQAQEDWRDIEWGEFIVRFGFSYVQPNDDGTSLKYRVLQQWDLYNTSWQIDTAHTWQISGVWRPTDRWGLELVHINSANYGVALDNFTGNSGRDKIQLGDFSASSTFAFANWYMLDPSYITRPYIGAGINYTNFHTVDISRQFNEYLLDSDFSTAPGSFNMGHSWDWGLQAGVDFNFDLRRWRYPVLVNLSTIYYLADTDATVDFPTELGRDRLYAHFDYNPWIINFGVGTKF</sequence>
<dbReference type="GO" id="GO:0019867">
    <property type="term" value="C:outer membrane"/>
    <property type="evidence" value="ECO:0007669"/>
    <property type="project" value="InterPro"/>
</dbReference>
<gene>
    <name evidence="2" type="ORF">MO867_13980</name>
</gene>
<dbReference type="PANTHER" id="PTHR36920">
    <property type="match status" value="1"/>
</dbReference>
<dbReference type="PANTHER" id="PTHR36920:SF1">
    <property type="entry name" value="OUTER MEMBRANE PROTEIN W"/>
    <property type="match status" value="1"/>
</dbReference>
<keyword evidence="3" id="KW-1185">Reference proteome</keyword>
<keyword evidence="1" id="KW-0732">Signal</keyword>
<dbReference type="Proteomes" id="UP001139028">
    <property type="component" value="Unassembled WGS sequence"/>
</dbReference>
<proteinExistence type="predicted"/>
<feature type="chain" id="PRO_5040972925" description="Outer membrane protein" evidence="1">
    <location>
        <begin position="25"/>
        <end position="254"/>
    </location>
</feature>
<dbReference type="Pfam" id="PF03922">
    <property type="entry name" value="OmpW"/>
    <property type="match status" value="1"/>
</dbReference>
<evidence type="ECO:0000313" key="3">
    <source>
        <dbReference type="Proteomes" id="UP001139028"/>
    </source>
</evidence>
<dbReference type="GO" id="GO:0055085">
    <property type="term" value="P:transmembrane transport"/>
    <property type="evidence" value="ECO:0007669"/>
    <property type="project" value="TreeGrafter"/>
</dbReference>
<dbReference type="SUPFAM" id="SSF56925">
    <property type="entry name" value="OMPA-like"/>
    <property type="match status" value="1"/>
</dbReference>
<evidence type="ECO:0000313" key="2">
    <source>
        <dbReference type="EMBL" id="MCO1335443.1"/>
    </source>
</evidence>
<evidence type="ECO:0008006" key="4">
    <source>
        <dbReference type="Google" id="ProtNLM"/>
    </source>
</evidence>
<accession>A0A9X2J5Q5</accession>
<feature type="signal peptide" evidence="1">
    <location>
        <begin position="1"/>
        <end position="24"/>
    </location>
</feature>
<reference evidence="2" key="1">
    <citation type="journal article" date="2022" name="Arch. Microbiol.">
        <title>Microbulbifer okhotskensis sp. nov., isolated from a deep bottom sediment of the Okhotsk Sea.</title>
        <authorList>
            <person name="Romanenko L."/>
            <person name="Kurilenko V."/>
            <person name="Otstavnykh N."/>
            <person name="Velansky P."/>
            <person name="Isaeva M."/>
            <person name="Mikhailov V."/>
        </authorList>
    </citation>
    <scope>NUCLEOTIDE SEQUENCE</scope>
    <source>
        <strain evidence="2">OS29</strain>
    </source>
</reference>
<dbReference type="InterPro" id="IPR005618">
    <property type="entry name" value="OMPW"/>
</dbReference>
<dbReference type="EMBL" id="JALBWM010000063">
    <property type="protein sequence ID" value="MCO1335443.1"/>
    <property type="molecule type" value="Genomic_DNA"/>
</dbReference>
<dbReference type="AlphaFoldDB" id="A0A9X2J5Q5"/>